<comment type="caution">
    <text evidence="1">The sequence shown here is derived from an EMBL/GenBank/DDBJ whole genome shotgun (WGS) entry which is preliminary data.</text>
</comment>
<organism evidence="1 2">
    <name type="scientific">Streptomyces monticola</name>
    <dbReference type="NCBI Taxonomy" id="2666263"/>
    <lineage>
        <taxon>Bacteria</taxon>
        <taxon>Bacillati</taxon>
        <taxon>Actinomycetota</taxon>
        <taxon>Actinomycetes</taxon>
        <taxon>Kitasatosporales</taxon>
        <taxon>Streptomycetaceae</taxon>
        <taxon>Streptomyces</taxon>
    </lineage>
</organism>
<name>A0ABW2JLL4_9ACTN</name>
<reference evidence="2" key="1">
    <citation type="journal article" date="2019" name="Int. J. Syst. Evol. Microbiol.">
        <title>The Global Catalogue of Microorganisms (GCM) 10K type strain sequencing project: providing services to taxonomists for standard genome sequencing and annotation.</title>
        <authorList>
            <consortium name="The Broad Institute Genomics Platform"/>
            <consortium name="The Broad Institute Genome Sequencing Center for Infectious Disease"/>
            <person name="Wu L."/>
            <person name="Ma J."/>
        </authorList>
    </citation>
    <scope>NUCLEOTIDE SEQUENCE [LARGE SCALE GENOMIC DNA]</scope>
    <source>
        <strain evidence="2">SYNS20</strain>
    </source>
</reference>
<proteinExistence type="predicted"/>
<sequence>MHRTSAPLPVAYSARATPFEAVEAAFLELARSATPLTLPGHLLRASAPSGEVAIDRMRGRLAHPSTTVEDRARIWAEVVRRAQKFAEPWSTAALGMMMPRMRRLLVRVPRHGCVDRCEIEQEMLAELTEELCVVDWRDPELERCLARAVDRARHRVLYAAARSARAVSVDCFDDVEDLARGLVPDVADAFAAEDAGDEYGLLVMAVHEHVVTLQEAQLVARSRLGGTPMRDLVGGPGRSLRQLYRQRQDAEQRLAEWLRARSAVAQDDGTLSHL</sequence>
<evidence type="ECO:0000313" key="2">
    <source>
        <dbReference type="Proteomes" id="UP001596523"/>
    </source>
</evidence>
<protein>
    <submittedName>
        <fullName evidence="1">Uncharacterized protein</fullName>
    </submittedName>
</protein>
<dbReference type="RefSeq" id="WP_381832487.1">
    <property type="nucleotide sequence ID" value="NZ_JBHTCF010000009.1"/>
</dbReference>
<accession>A0ABW2JLL4</accession>
<gene>
    <name evidence="1" type="ORF">ACFQVC_21420</name>
</gene>
<keyword evidence="2" id="KW-1185">Reference proteome</keyword>
<dbReference type="EMBL" id="JBHTCF010000009">
    <property type="protein sequence ID" value="MFC7306778.1"/>
    <property type="molecule type" value="Genomic_DNA"/>
</dbReference>
<dbReference type="Proteomes" id="UP001596523">
    <property type="component" value="Unassembled WGS sequence"/>
</dbReference>
<evidence type="ECO:0000313" key="1">
    <source>
        <dbReference type="EMBL" id="MFC7306778.1"/>
    </source>
</evidence>